<feature type="domain" description="SMP" evidence="2">
    <location>
        <begin position="18"/>
        <end position="53"/>
    </location>
</feature>
<gene>
    <name evidence="3" type="ORF">BDV25DRAFT_139169</name>
</gene>
<dbReference type="InterPro" id="IPR007011">
    <property type="entry name" value="LEA_SMP_dom"/>
</dbReference>
<feature type="region of interest" description="Disordered" evidence="1">
    <location>
        <begin position="136"/>
        <end position="164"/>
    </location>
</feature>
<dbReference type="AlphaFoldDB" id="A0A5N6TYC3"/>
<evidence type="ECO:0000313" key="4">
    <source>
        <dbReference type="Proteomes" id="UP000325780"/>
    </source>
</evidence>
<feature type="region of interest" description="Disordered" evidence="1">
    <location>
        <begin position="13"/>
        <end position="47"/>
    </location>
</feature>
<evidence type="ECO:0000256" key="1">
    <source>
        <dbReference type="SAM" id="MobiDB-lite"/>
    </source>
</evidence>
<dbReference type="EMBL" id="ML742078">
    <property type="protein sequence ID" value="KAE8151099.1"/>
    <property type="molecule type" value="Genomic_DNA"/>
</dbReference>
<feature type="domain" description="SMP" evidence="2">
    <location>
        <begin position="74"/>
        <end position="113"/>
    </location>
</feature>
<dbReference type="Pfam" id="PF04927">
    <property type="entry name" value="SMP"/>
    <property type="match status" value="2"/>
</dbReference>
<name>A0A5N6TYC3_ASPAV</name>
<evidence type="ECO:0000259" key="2">
    <source>
        <dbReference type="Pfam" id="PF04927"/>
    </source>
</evidence>
<feature type="compositionally biased region" description="Polar residues" evidence="1">
    <location>
        <begin position="38"/>
        <end position="47"/>
    </location>
</feature>
<dbReference type="OrthoDB" id="2799468at2759"/>
<proteinExistence type="predicted"/>
<organism evidence="3 4">
    <name type="scientific">Aspergillus avenaceus</name>
    <dbReference type="NCBI Taxonomy" id="36643"/>
    <lineage>
        <taxon>Eukaryota</taxon>
        <taxon>Fungi</taxon>
        <taxon>Dikarya</taxon>
        <taxon>Ascomycota</taxon>
        <taxon>Pezizomycotina</taxon>
        <taxon>Eurotiomycetes</taxon>
        <taxon>Eurotiomycetidae</taxon>
        <taxon>Eurotiales</taxon>
        <taxon>Aspergillaceae</taxon>
        <taxon>Aspergillus</taxon>
        <taxon>Aspergillus subgen. Circumdati</taxon>
    </lineage>
</organism>
<reference evidence="3 4" key="1">
    <citation type="submission" date="2019-04" db="EMBL/GenBank/DDBJ databases">
        <title>Friends and foes A comparative genomics study of 23 Aspergillus species from section Flavi.</title>
        <authorList>
            <consortium name="DOE Joint Genome Institute"/>
            <person name="Kjaerbolling I."/>
            <person name="Vesth T."/>
            <person name="Frisvad J.C."/>
            <person name="Nybo J.L."/>
            <person name="Theobald S."/>
            <person name="Kildgaard S."/>
            <person name="Isbrandt T."/>
            <person name="Kuo A."/>
            <person name="Sato A."/>
            <person name="Lyhne E.K."/>
            <person name="Kogle M.E."/>
            <person name="Wiebenga A."/>
            <person name="Kun R.S."/>
            <person name="Lubbers R.J."/>
            <person name="Makela M.R."/>
            <person name="Barry K."/>
            <person name="Chovatia M."/>
            <person name="Clum A."/>
            <person name="Daum C."/>
            <person name="Haridas S."/>
            <person name="He G."/>
            <person name="LaButti K."/>
            <person name="Lipzen A."/>
            <person name="Mondo S."/>
            <person name="Riley R."/>
            <person name="Salamov A."/>
            <person name="Simmons B.A."/>
            <person name="Magnuson J.K."/>
            <person name="Henrissat B."/>
            <person name="Mortensen U.H."/>
            <person name="Larsen T.O."/>
            <person name="Devries R.P."/>
            <person name="Grigoriev I.V."/>
            <person name="Machida M."/>
            <person name="Baker S.E."/>
            <person name="Andersen M.R."/>
        </authorList>
    </citation>
    <scope>NUCLEOTIDE SEQUENCE [LARGE SCALE GENOMIC DNA]</scope>
    <source>
        <strain evidence="3 4">IBT 18842</strain>
    </source>
</reference>
<dbReference type="Proteomes" id="UP000325780">
    <property type="component" value="Unassembled WGS sequence"/>
</dbReference>
<sequence length="164" mass="17359">MALNLPSISELKRAAESGQRITPEDVAAISQTERRLSGGNSITGGSAATAQSLAMRQMSFDAKRDEISRKSESDITQEDADEIQLAEARAFHKTPGPGSVSAQIRSIADRNEALGLPTGPGDVPVYVTKDEAREAQQAESAYEGSIASQIQGAADKLDARRNSS</sequence>
<keyword evidence="4" id="KW-1185">Reference proteome</keyword>
<protein>
    <recommendedName>
        <fullName evidence="2">SMP domain-containing protein</fullName>
    </recommendedName>
</protein>
<evidence type="ECO:0000313" key="3">
    <source>
        <dbReference type="EMBL" id="KAE8151099.1"/>
    </source>
</evidence>
<feature type="compositionally biased region" description="Basic and acidic residues" evidence="1">
    <location>
        <begin position="155"/>
        <end position="164"/>
    </location>
</feature>
<accession>A0A5N6TYC3</accession>